<dbReference type="InterPro" id="IPR017887">
    <property type="entry name" value="TF_TCP_subgr"/>
</dbReference>
<keyword evidence="4" id="KW-0804">Transcription</keyword>
<feature type="compositionally biased region" description="Pro residues" evidence="6">
    <location>
        <begin position="178"/>
        <end position="192"/>
    </location>
</feature>
<comment type="caution">
    <text evidence="8">The sequence shown here is derived from an EMBL/GenBank/DDBJ whole genome shotgun (WGS) entry which is preliminary data.</text>
</comment>
<protein>
    <submittedName>
        <fullName evidence="8">Transcription factor TCP11-like</fullName>
    </submittedName>
</protein>
<feature type="region of interest" description="Disordered" evidence="6">
    <location>
        <begin position="170"/>
        <end position="193"/>
    </location>
</feature>
<dbReference type="GO" id="GO:0003677">
    <property type="term" value="F:DNA binding"/>
    <property type="evidence" value="ECO:0007669"/>
    <property type="project" value="UniProtKB-KW"/>
</dbReference>
<keyword evidence="2" id="KW-0805">Transcription regulation</keyword>
<feature type="compositionally biased region" description="Polar residues" evidence="6">
    <location>
        <begin position="1"/>
        <end position="17"/>
    </location>
</feature>
<comment type="subcellular location">
    <subcellularLocation>
        <location evidence="1">Nucleus</location>
    </subcellularLocation>
</comment>
<evidence type="ECO:0000256" key="1">
    <source>
        <dbReference type="ARBA" id="ARBA00004123"/>
    </source>
</evidence>
<evidence type="ECO:0000256" key="2">
    <source>
        <dbReference type="ARBA" id="ARBA00023015"/>
    </source>
</evidence>
<evidence type="ECO:0000256" key="3">
    <source>
        <dbReference type="ARBA" id="ARBA00023125"/>
    </source>
</evidence>
<dbReference type="GO" id="GO:0005634">
    <property type="term" value="C:nucleus"/>
    <property type="evidence" value="ECO:0007669"/>
    <property type="project" value="UniProtKB-SubCell"/>
</dbReference>
<gene>
    <name evidence="8" type="ORF">Fot_28328</name>
</gene>
<evidence type="ECO:0000256" key="5">
    <source>
        <dbReference type="ARBA" id="ARBA00023242"/>
    </source>
</evidence>
<keyword evidence="3" id="KW-0238">DNA-binding</keyword>
<proteinExistence type="predicted"/>
<name>A0ABD1TNQ7_9LAMI</name>
<dbReference type="Proteomes" id="UP001604277">
    <property type="component" value="Unassembled WGS sequence"/>
</dbReference>
<evidence type="ECO:0000256" key="4">
    <source>
        <dbReference type="ARBA" id="ARBA00023163"/>
    </source>
</evidence>
<accession>A0ABD1TNQ7</accession>
<evidence type="ECO:0000313" key="8">
    <source>
        <dbReference type="EMBL" id="KAL2514357.1"/>
    </source>
</evidence>
<feature type="domain" description="TCP" evidence="7">
    <location>
        <begin position="70"/>
        <end position="124"/>
    </location>
</feature>
<dbReference type="EMBL" id="JBFOLJ010000008">
    <property type="protein sequence ID" value="KAL2514357.1"/>
    <property type="molecule type" value="Genomic_DNA"/>
</dbReference>
<reference evidence="9" key="1">
    <citation type="submission" date="2024-07" db="EMBL/GenBank/DDBJ databases">
        <title>Two chromosome-level genome assemblies of Korean endemic species Abeliophyllum distichum and Forsythia ovata (Oleaceae).</title>
        <authorList>
            <person name="Jang H."/>
        </authorList>
    </citation>
    <scope>NUCLEOTIDE SEQUENCE [LARGE SCALE GENOMIC DNA]</scope>
</reference>
<dbReference type="Pfam" id="PF03634">
    <property type="entry name" value="TCP"/>
    <property type="match status" value="1"/>
</dbReference>
<feature type="compositionally biased region" description="Low complexity" evidence="6">
    <location>
        <begin position="43"/>
        <end position="53"/>
    </location>
</feature>
<evidence type="ECO:0000256" key="6">
    <source>
        <dbReference type="SAM" id="MobiDB-lite"/>
    </source>
</evidence>
<dbReference type="PROSITE" id="PS51369">
    <property type="entry name" value="TCP"/>
    <property type="match status" value="1"/>
</dbReference>
<evidence type="ECO:0000259" key="7">
    <source>
        <dbReference type="PROSITE" id="PS51369"/>
    </source>
</evidence>
<keyword evidence="5" id="KW-0539">Nucleus</keyword>
<organism evidence="8 9">
    <name type="scientific">Forsythia ovata</name>
    <dbReference type="NCBI Taxonomy" id="205694"/>
    <lineage>
        <taxon>Eukaryota</taxon>
        <taxon>Viridiplantae</taxon>
        <taxon>Streptophyta</taxon>
        <taxon>Embryophyta</taxon>
        <taxon>Tracheophyta</taxon>
        <taxon>Spermatophyta</taxon>
        <taxon>Magnoliopsida</taxon>
        <taxon>eudicotyledons</taxon>
        <taxon>Gunneridae</taxon>
        <taxon>Pentapetalae</taxon>
        <taxon>asterids</taxon>
        <taxon>lamiids</taxon>
        <taxon>Lamiales</taxon>
        <taxon>Oleaceae</taxon>
        <taxon>Forsythieae</taxon>
        <taxon>Forsythia</taxon>
    </lineage>
</organism>
<feature type="region of interest" description="Disordered" evidence="6">
    <location>
        <begin position="1"/>
        <end position="80"/>
    </location>
</feature>
<evidence type="ECO:0000313" key="9">
    <source>
        <dbReference type="Proteomes" id="UP001604277"/>
    </source>
</evidence>
<feature type="compositionally biased region" description="Polar residues" evidence="6">
    <location>
        <begin position="25"/>
        <end position="41"/>
    </location>
</feature>
<sequence>MFLQKFPNSESHQSKPTMQRIPHLPTSTVTPPSVVANSTAPTVRVKSSGAGVSSKGGAGKKVGRPSSSTSKDRHKKVNGRGRRVRIPALCAARVFQLTRELGLKSDGETIQWLLNMAEPAIIAATGTGIAPMNPVSTATAAPTIPVSSIPDLVPPPANRFFQPMEAMQGSGINGSFTAPPPPPPPPPTPPLPMGLDFSPTMYPYTALLLQQSLEEEDEIFYGFPEFR</sequence>
<dbReference type="PANTHER" id="PTHR31072:SF91">
    <property type="entry name" value="TRANSCRIPTION FACTOR TCP6"/>
    <property type="match status" value="1"/>
</dbReference>
<dbReference type="PANTHER" id="PTHR31072">
    <property type="entry name" value="TRANSCRIPTION FACTOR TCP4-RELATED"/>
    <property type="match status" value="1"/>
</dbReference>
<dbReference type="AlphaFoldDB" id="A0ABD1TNQ7"/>
<keyword evidence="9" id="KW-1185">Reference proteome</keyword>
<dbReference type="InterPro" id="IPR005333">
    <property type="entry name" value="Transcription_factor_TCP"/>
</dbReference>